<reference evidence="1 2" key="1">
    <citation type="submission" date="2018-11" db="EMBL/GenBank/DDBJ databases">
        <authorList>
            <consortium name="Pathogen Informatics"/>
        </authorList>
    </citation>
    <scope>NUCLEOTIDE SEQUENCE [LARGE SCALE GENOMIC DNA]</scope>
    <source>
        <strain evidence="1 2">Zambia</strain>
    </source>
</reference>
<evidence type="ECO:0000313" key="2">
    <source>
        <dbReference type="Proteomes" id="UP000277204"/>
    </source>
</evidence>
<keyword evidence="2" id="KW-1185">Reference proteome</keyword>
<sequence>MQLNDVDFADDLTVLSHTQQQMQEKTNTVQAASAAVGVNIHKRKSKILRYDTACTNPITIDGEDLEDVNTFTYLSSIIDESDADVKARIGKAITTYIPSKNVWNSKQLCQPTPRSEFSIQMSRQFYCMGRKLRELRKPSPSRKYKCLLAGVRWPDTTSNNLLWERTNQISVEEEQLEVDRTHTEESTQLCHKTSPHLESSRPK</sequence>
<name>A0A183LPR9_9TREM</name>
<accession>A0A183LPR9</accession>
<proteinExistence type="predicted"/>
<dbReference type="PANTHER" id="PTHR47027:SF25">
    <property type="entry name" value="REVERSE TRANSCRIPTASE DOMAIN-CONTAINING PROTEIN"/>
    <property type="match status" value="1"/>
</dbReference>
<organism evidence="1 2">
    <name type="scientific">Schistosoma margrebowiei</name>
    <dbReference type="NCBI Taxonomy" id="48269"/>
    <lineage>
        <taxon>Eukaryota</taxon>
        <taxon>Metazoa</taxon>
        <taxon>Spiralia</taxon>
        <taxon>Lophotrochozoa</taxon>
        <taxon>Platyhelminthes</taxon>
        <taxon>Trematoda</taxon>
        <taxon>Digenea</taxon>
        <taxon>Strigeidida</taxon>
        <taxon>Schistosomatoidea</taxon>
        <taxon>Schistosomatidae</taxon>
        <taxon>Schistosoma</taxon>
    </lineage>
</organism>
<dbReference type="Proteomes" id="UP000277204">
    <property type="component" value="Unassembled WGS sequence"/>
</dbReference>
<dbReference type="PANTHER" id="PTHR47027">
    <property type="entry name" value="REVERSE TRANSCRIPTASE DOMAIN-CONTAINING PROTEIN"/>
    <property type="match status" value="1"/>
</dbReference>
<gene>
    <name evidence="1" type="ORF">SMRZ_LOCUS5794</name>
</gene>
<protein>
    <submittedName>
        <fullName evidence="1">Uncharacterized protein</fullName>
    </submittedName>
</protein>
<dbReference type="EMBL" id="UZAI01002063">
    <property type="protein sequence ID" value="VDO67871.1"/>
    <property type="molecule type" value="Genomic_DNA"/>
</dbReference>
<dbReference type="AlphaFoldDB" id="A0A183LPR9"/>
<evidence type="ECO:0000313" key="1">
    <source>
        <dbReference type="EMBL" id="VDO67871.1"/>
    </source>
</evidence>